<evidence type="ECO:0000256" key="2">
    <source>
        <dbReference type="ARBA" id="ARBA00012438"/>
    </source>
</evidence>
<accession>A0AAF0JMF7</accession>
<dbReference type="EMBL" id="CP091092">
    <property type="protein sequence ID" value="WFN36490.1"/>
    <property type="molecule type" value="Genomic_DNA"/>
</dbReference>
<proteinExistence type="predicted"/>
<dbReference type="PANTHER" id="PTHR43304">
    <property type="entry name" value="PHYTOCHROME-LIKE PROTEIN CPH1"/>
    <property type="match status" value="1"/>
</dbReference>
<dbReference type="RefSeq" id="WP_278099327.1">
    <property type="nucleotide sequence ID" value="NZ_CP091092.1"/>
</dbReference>
<evidence type="ECO:0000259" key="7">
    <source>
        <dbReference type="PROSITE" id="PS50109"/>
    </source>
</evidence>
<keyword evidence="4" id="KW-0808">Transferase</keyword>
<dbReference type="InterPro" id="IPR005467">
    <property type="entry name" value="His_kinase_dom"/>
</dbReference>
<evidence type="ECO:0000256" key="4">
    <source>
        <dbReference type="ARBA" id="ARBA00022679"/>
    </source>
</evidence>
<feature type="transmembrane region" description="Helical" evidence="6">
    <location>
        <begin position="351"/>
        <end position="374"/>
    </location>
</feature>
<dbReference type="InterPro" id="IPR013655">
    <property type="entry name" value="PAS_fold_3"/>
</dbReference>
<dbReference type="InterPro" id="IPR001610">
    <property type="entry name" value="PAC"/>
</dbReference>
<dbReference type="InterPro" id="IPR000014">
    <property type="entry name" value="PAS"/>
</dbReference>
<dbReference type="SMART" id="SM00086">
    <property type="entry name" value="PAC"/>
    <property type="match status" value="1"/>
</dbReference>
<organism evidence="10 11">
    <name type="scientific">Methanomicrobium antiquum</name>
    <dbReference type="NCBI Taxonomy" id="487686"/>
    <lineage>
        <taxon>Archaea</taxon>
        <taxon>Methanobacteriati</taxon>
        <taxon>Methanobacteriota</taxon>
        <taxon>Stenosarchaea group</taxon>
        <taxon>Methanomicrobia</taxon>
        <taxon>Methanomicrobiales</taxon>
        <taxon>Methanomicrobiaceae</taxon>
        <taxon>Methanomicrobium</taxon>
    </lineage>
</organism>
<evidence type="ECO:0000256" key="1">
    <source>
        <dbReference type="ARBA" id="ARBA00000085"/>
    </source>
</evidence>
<dbReference type="Pfam" id="PF08447">
    <property type="entry name" value="PAS_3"/>
    <property type="match status" value="1"/>
</dbReference>
<dbReference type="InterPro" id="IPR003594">
    <property type="entry name" value="HATPase_dom"/>
</dbReference>
<keyword evidence="11" id="KW-1185">Reference proteome</keyword>
<dbReference type="EC" id="2.7.13.3" evidence="2"/>
<dbReference type="Pfam" id="PF02518">
    <property type="entry name" value="HATPase_c"/>
    <property type="match status" value="1"/>
</dbReference>
<keyword evidence="5" id="KW-0418">Kinase</keyword>
<keyword evidence="6" id="KW-0472">Membrane</keyword>
<dbReference type="InterPro" id="IPR007487">
    <property type="entry name" value="ABC_transpt-TYRBP-like"/>
</dbReference>
<dbReference type="PROSITE" id="PS50113">
    <property type="entry name" value="PAC"/>
    <property type="match status" value="1"/>
</dbReference>
<dbReference type="InterPro" id="IPR052162">
    <property type="entry name" value="Sensor_kinase/Photoreceptor"/>
</dbReference>
<evidence type="ECO:0000313" key="10">
    <source>
        <dbReference type="EMBL" id="WFN36490.1"/>
    </source>
</evidence>
<keyword evidence="6" id="KW-0812">Transmembrane</keyword>
<dbReference type="InterPro" id="IPR000700">
    <property type="entry name" value="PAS-assoc_C"/>
</dbReference>
<dbReference type="PANTHER" id="PTHR43304:SF1">
    <property type="entry name" value="PAC DOMAIN-CONTAINING PROTEIN"/>
    <property type="match status" value="1"/>
</dbReference>
<evidence type="ECO:0000256" key="5">
    <source>
        <dbReference type="ARBA" id="ARBA00022777"/>
    </source>
</evidence>
<evidence type="ECO:0000256" key="6">
    <source>
        <dbReference type="SAM" id="Phobius"/>
    </source>
</evidence>
<feature type="domain" description="PAS" evidence="8">
    <location>
        <begin position="388"/>
        <end position="460"/>
    </location>
</feature>
<comment type="catalytic activity">
    <reaction evidence="1">
        <text>ATP + protein L-histidine = ADP + protein N-phospho-L-histidine.</text>
        <dbReference type="EC" id="2.7.13.3"/>
    </reaction>
</comment>
<feature type="domain" description="Histidine kinase" evidence="7">
    <location>
        <begin position="526"/>
        <end position="724"/>
    </location>
</feature>
<dbReference type="Proteomes" id="UP001218895">
    <property type="component" value="Chromosome"/>
</dbReference>
<name>A0AAF0JMF7_9EURY</name>
<dbReference type="Pfam" id="PF04392">
    <property type="entry name" value="ABC_sub_bind"/>
    <property type="match status" value="1"/>
</dbReference>
<reference evidence="10" key="1">
    <citation type="submission" date="2022-01" db="EMBL/GenBank/DDBJ databases">
        <title>Complete genome of Methanomicrobium antiquum DSM 21220.</title>
        <authorList>
            <person name="Chen S.-C."/>
            <person name="You Y.-T."/>
            <person name="Zhou Y.-Z."/>
            <person name="Lai M.-C."/>
        </authorList>
    </citation>
    <scope>NUCLEOTIDE SEQUENCE</scope>
    <source>
        <strain evidence="10">DSM 21220</strain>
    </source>
</reference>
<evidence type="ECO:0000313" key="11">
    <source>
        <dbReference type="Proteomes" id="UP001218895"/>
    </source>
</evidence>
<dbReference type="PROSITE" id="PS50112">
    <property type="entry name" value="PAS"/>
    <property type="match status" value="1"/>
</dbReference>
<dbReference type="Gene3D" id="3.40.50.2300">
    <property type="match status" value="2"/>
</dbReference>
<dbReference type="SUPFAM" id="SSF55874">
    <property type="entry name" value="ATPase domain of HSP90 chaperone/DNA topoisomerase II/histidine kinase"/>
    <property type="match status" value="1"/>
</dbReference>
<dbReference type="Gene3D" id="3.30.565.10">
    <property type="entry name" value="Histidine kinase-like ATPase, C-terminal domain"/>
    <property type="match status" value="1"/>
</dbReference>
<dbReference type="CDD" id="cd00130">
    <property type="entry name" value="PAS"/>
    <property type="match status" value="1"/>
</dbReference>
<dbReference type="InterPro" id="IPR036890">
    <property type="entry name" value="HATPase_C_sf"/>
</dbReference>
<evidence type="ECO:0000259" key="8">
    <source>
        <dbReference type="PROSITE" id="PS50112"/>
    </source>
</evidence>
<feature type="domain" description="PAC" evidence="9">
    <location>
        <begin position="463"/>
        <end position="515"/>
    </location>
</feature>
<dbReference type="InterPro" id="IPR035965">
    <property type="entry name" value="PAS-like_dom_sf"/>
</dbReference>
<dbReference type="SMART" id="SM00091">
    <property type="entry name" value="PAS"/>
    <property type="match status" value="1"/>
</dbReference>
<evidence type="ECO:0000259" key="9">
    <source>
        <dbReference type="PROSITE" id="PS50113"/>
    </source>
</evidence>
<dbReference type="NCBIfam" id="TIGR00229">
    <property type="entry name" value="sensory_box"/>
    <property type="match status" value="1"/>
</dbReference>
<dbReference type="SMART" id="SM00387">
    <property type="entry name" value="HATPase_c"/>
    <property type="match status" value="1"/>
</dbReference>
<gene>
    <name evidence="10" type="ORF">L1994_10140</name>
</gene>
<dbReference type="GO" id="GO:0004673">
    <property type="term" value="F:protein histidine kinase activity"/>
    <property type="evidence" value="ECO:0007669"/>
    <property type="project" value="UniProtKB-EC"/>
</dbReference>
<evidence type="ECO:0000256" key="3">
    <source>
        <dbReference type="ARBA" id="ARBA00022553"/>
    </source>
</evidence>
<dbReference type="Gene3D" id="3.30.450.20">
    <property type="entry name" value="PAS domain"/>
    <property type="match status" value="1"/>
</dbReference>
<dbReference type="SUPFAM" id="SSF55785">
    <property type="entry name" value="PYP-like sensor domain (PAS domain)"/>
    <property type="match status" value="1"/>
</dbReference>
<dbReference type="KEGG" id="manq:L1994_10140"/>
<dbReference type="AlphaFoldDB" id="A0AAF0JMF7"/>
<dbReference type="GeneID" id="79950760"/>
<sequence length="741" mass="84737">MRYNCPKEISGTGIFITAIILLLIFASQSASAVSNDSDEYEILYINSYHQGHDWSDNIAKGVTDYFKDDNDVKIFTEYMDTKQYPQESHLENLYSLYLEKYKNRQFDAIITSDDNALFFVLKHQKNLFQDTPVIFCGVNEVPADFQEKYPKVTGILESLPIKETIDTAIKVNPKPLKEIYIITDTTETGLSYRILTDDIIQNYPQVRFTQIYNITMNQLSYDVKNLSKDSAIIYIAFNRDSEGNTFTNKEAVRLISKNSDVPIYTMTDYLLDSDVAGGIVVSSYDHGYQASEIAHEVIRGRNPSDIAIEKDSKYYPAFNYETLKKFNFDTSKLPENSVIVNKPEESVEIPIITYLIILTAFVLLFLLSVLLVIYNRRLKITGELLKSSEDRLSMAILATKDGILDWNSKENQIYLNKAGLEILGYKAKDTIVSPERWTESIHPDDKKGAMELFRRFKENQGNFTTEYRVKTRKGDYKWIRTRAKSFESTDGKTTRIIGTFTDINETVRYKNALLEANKKLSILSSVTRHDILNQATALLGYIEIMKDMFADNKDISSFIPKLTRSVETIQQQINFSKDYEEMGNTEPKWQNVSDVAKRAAVSAGDEKIKISVDTGNVEIFADHMLQKVFYNLFDNTKRHGEDATQINVTFKKTINKTGIIIVEDNGKGIEPSKKEYVFEKGFGGNSGYGLFLIKNILEITGIKIKETGIYQKGAKFEIIVPENLWYIPTDINDLDINEFVK</sequence>
<keyword evidence="6" id="KW-1133">Transmembrane helix</keyword>
<keyword evidence="3" id="KW-0597">Phosphoprotein</keyword>
<dbReference type="PROSITE" id="PS50109">
    <property type="entry name" value="HIS_KIN"/>
    <property type="match status" value="1"/>
</dbReference>
<protein>
    <recommendedName>
        <fullName evidence="2">histidine kinase</fullName>
        <ecNumber evidence="2">2.7.13.3</ecNumber>
    </recommendedName>
</protein>